<protein>
    <recommendedName>
        <fullName evidence="4">Sulfotransferase domain-containing protein</fullName>
    </recommendedName>
</protein>
<feature type="compositionally biased region" description="Basic and acidic residues" evidence="3">
    <location>
        <begin position="309"/>
        <end position="329"/>
    </location>
</feature>
<dbReference type="InterPro" id="IPR000863">
    <property type="entry name" value="Sulfotransferase_dom"/>
</dbReference>
<evidence type="ECO:0000313" key="5">
    <source>
        <dbReference type="EMBL" id="KAK8398368.1"/>
    </source>
</evidence>
<feature type="compositionally biased region" description="Polar residues" evidence="3">
    <location>
        <begin position="345"/>
        <end position="360"/>
    </location>
</feature>
<dbReference type="GO" id="GO:0008146">
    <property type="term" value="F:sulfotransferase activity"/>
    <property type="evidence" value="ECO:0007669"/>
    <property type="project" value="InterPro"/>
</dbReference>
<dbReference type="Proteomes" id="UP001487740">
    <property type="component" value="Unassembled WGS sequence"/>
</dbReference>
<keyword evidence="6" id="KW-1185">Reference proteome</keyword>
<sequence length="388" mass="45007">MSRQLLSGHKVEQASEEEVTSMEIVPFVRGMVRILPEGWLYPGSAPIYLDKIYNMKFRSDDVMVMTFPKCGTTWMQEIVWTMLHNPNLDNPKGNEAIWFRSQDISLDMHMDAEAMGGKLWNPIMEKFEKMCPGGRVEDGVSLQILEATAGPRVIKCHYPFSLLPPEMLQSAKVVYVTRNPKDMMVSFYWFWKDCSIFEYRGNFENCVRQLMNGTTLFTPYWPHVKEAWQKRHDSNVKFVYYEDLKADIMLELRKLNEFLGTRLCEEKLEAVAQHTSFSSMKRKGDNHEKDFFGETKFNKNETKASFYRKGKEGREGKVNEKTKRIQSEGKEEEQGEEEEGGLYSRSLSSNQAQETYPTQGLSASLKTHRLLLLRLLINLHPSWLSAEG</sequence>
<dbReference type="PANTHER" id="PTHR11783">
    <property type="entry name" value="SULFOTRANSFERASE SULT"/>
    <property type="match status" value="1"/>
</dbReference>
<evidence type="ECO:0000256" key="3">
    <source>
        <dbReference type="SAM" id="MobiDB-lite"/>
    </source>
</evidence>
<dbReference type="SUPFAM" id="SSF52540">
    <property type="entry name" value="P-loop containing nucleoside triphosphate hydrolases"/>
    <property type="match status" value="1"/>
</dbReference>
<reference evidence="5 6" key="1">
    <citation type="submission" date="2023-03" db="EMBL/GenBank/DDBJ databases">
        <title>High-quality genome of Scylla paramamosain provides insights in environmental adaptation.</title>
        <authorList>
            <person name="Zhang L."/>
        </authorList>
    </citation>
    <scope>NUCLEOTIDE SEQUENCE [LARGE SCALE GENOMIC DNA]</scope>
    <source>
        <strain evidence="5">LZ_2023a</strain>
        <tissue evidence="5">Muscle</tissue>
    </source>
</reference>
<proteinExistence type="inferred from homology"/>
<evidence type="ECO:0000259" key="4">
    <source>
        <dbReference type="Pfam" id="PF00685"/>
    </source>
</evidence>
<comment type="caution">
    <text evidence="5">The sequence shown here is derived from an EMBL/GenBank/DDBJ whole genome shotgun (WGS) entry which is preliminary data.</text>
</comment>
<feature type="region of interest" description="Disordered" evidence="3">
    <location>
        <begin position="303"/>
        <end position="360"/>
    </location>
</feature>
<dbReference type="EMBL" id="JARAKH010000012">
    <property type="protein sequence ID" value="KAK8398368.1"/>
    <property type="molecule type" value="Genomic_DNA"/>
</dbReference>
<evidence type="ECO:0000256" key="2">
    <source>
        <dbReference type="ARBA" id="ARBA00022679"/>
    </source>
</evidence>
<evidence type="ECO:0000256" key="1">
    <source>
        <dbReference type="ARBA" id="ARBA00005771"/>
    </source>
</evidence>
<dbReference type="InterPro" id="IPR027417">
    <property type="entry name" value="P-loop_NTPase"/>
</dbReference>
<comment type="similarity">
    <text evidence="1">Belongs to the sulfotransferase 1 family.</text>
</comment>
<organism evidence="5 6">
    <name type="scientific">Scylla paramamosain</name>
    <name type="common">Mud crab</name>
    <dbReference type="NCBI Taxonomy" id="85552"/>
    <lineage>
        <taxon>Eukaryota</taxon>
        <taxon>Metazoa</taxon>
        <taxon>Ecdysozoa</taxon>
        <taxon>Arthropoda</taxon>
        <taxon>Crustacea</taxon>
        <taxon>Multicrustacea</taxon>
        <taxon>Malacostraca</taxon>
        <taxon>Eumalacostraca</taxon>
        <taxon>Eucarida</taxon>
        <taxon>Decapoda</taxon>
        <taxon>Pleocyemata</taxon>
        <taxon>Brachyura</taxon>
        <taxon>Eubrachyura</taxon>
        <taxon>Portunoidea</taxon>
        <taxon>Portunidae</taxon>
        <taxon>Portuninae</taxon>
        <taxon>Scylla</taxon>
    </lineage>
</organism>
<feature type="domain" description="Sulfotransferase" evidence="4">
    <location>
        <begin position="60"/>
        <end position="313"/>
    </location>
</feature>
<gene>
    <name evidence="5" type="ORF">O3P69_003927</name>
</gene>
<dbReference type="Pfam" id="PF00685">
    <property type="entry name" value="Sulfotransfer_1"/>
    <property type="match status" value="1"/>
</dbReference>
<evidence type="ECO:0000313" key="6">
    <source>
        <dbReference type="Proteomes" id="UP001487740"/>
    </source>
</evidence>
<keyword evidence="2" id="KW-0808">Transferase</keyword>
<feature type="compositionally biased region" description="Acidic residues" evidence="3">
    <location>
        <begin position="330"/>
        <end position="340"/>
    </location>
</feature>
<name>A0AAW0UE14_SCYPA</name>
<dbReference type="Gene3D" id="3.40.50.300">
    <property type="entry name" value="P-loop containing nucleotide triphosphate hydrolases"/>
    <property type="match status" value="1"/>
</dbReference>
<dbReference type="AlphaFoldDB" id="A0AAW0UE14"/>
<accession>A0AAW0UE14</accession>